<protein>
    <recommendedName>
        <fullName evidence="3">NmrA-like family domain-containing protein 1</fullName>
    </recommendedName>
</protein>
<name>A0ABP0F584_CLALP</name>
<sequence length="338" mass="37726">MKKAVCIIAAFPETNREGNDSGDGVSQEYFTCNEGYWHSSAANQCISATRALLQNREEFLVKILTSASSNSSLVRKLKSLKPDIVLSGVAVEKTSEVAKQIDGSFSVFLVTDTIYDRGTSVEEEVAIGRAVGDACLKCGIKHVIYSTQMHVYASIGLRSDPCDSKAHIADYFTNIGLPRTLLVIPPLYEDFSHGVFKPLKTDRDNLYKIVAPTGYIPIDLISFKDLGSCICSIFKDSKQWVGKTITLSGDKMTLKEYAQILTHHLFPCNIEDAPVTPEEFIARHSWDGVEDMANYFDYLTRGVQRNNQITTMSLDKDVMSFYDWSKANKEILKRLIAE</sequence>
<organism evidence="5 6">
    <name type="scientific">Clavelina lepadiformis</name>
    <name type="common">Light-bulb sea squirt</name>
    <name type="synonym">Ascidia lepadiformis</name>
    <dbReference type="NCBI Taxonomy" id="159417"/>
    <lineage>
        <taxon>Eukaryota</taxon>
        <taxon>Metazoa</taxon>
        <taxon>Chordata</taxon>
        <taxon>Tunicata</taxon>
        <taxon>Ascidiacea</taxon>
        <taxon>Aplousobranchia</taxon>
        <taxon>Clavelinidae</taxon>
        <taxon>Clavelina</taxon>
    </lineage>
</organism>
<accession>A0ABP0F584</accession>
<proteinExistence type="inferred from homology"/>
<dbReference type="Gene3D" id="3.40.50.720">
    <property type="entry name" value="NAD(P)-binding Rossmann-like Domain"/>
    <property type="match status" value="1"/>
</dbReference>
<dbReference type="InterPro" id="IPR008030">
    <property type="entry name" value="NmrA-like"/>
</dbReference>
<dbReference type="PANTHER" id="PTHR42748">
    <property type="entry name" value="NITROGEN METABOLITE REPRESSION PROTEIN NMRA FAMILY MEMBER"/>
    <property type="match status" value="1"/>
</dbReference>
<evidence type="ECO:0000313" key="6">
    <source>
        <dbReference type="Proteomes" id="UP001642483"/>
    </source>
</evidence>
<dbReference type="EMBL" id="CAWYQH010000002">
    <property type="protein sequence ID" value="CAK8673442.1"/>
    <property type="molecule type" value="Genomic_DNA"/>
</dbReference>
<keyword evidence="2" id="KW-0521">NADP</keyword>
<evidence type="ECO:0000259" key="4">
    <source>
        <dbReference type="Pfam" id="PF05368"/>
    </source>
</evidence>
<dbReference type="SUPFAM" id="SSF51735">
    <property type="entry name" value="NAD(P)-binding Rossmann-fold domains"/>
    <property type="match status" value="1"/>
</dbReference>
<reference evidence="5 6" key="1">
    <citation type="submission" date="2024-02" db="EMBL/GenBank/DDBJ databases">
        <authorList>
            <person name="Daric V."/>
            <person name="Darras S."/>
        </authorList>
    </citation>
    <scope>NUCLEOTIDE SEQUENCE [LARGE SCALE GENOMIC DNA]</scope>
</reference>
<dbReference type="Proteomes" id="UP001642483">
    <property type="component" value="Unassembled WGS sequence"/>
</dbReference>
<gene>
    <name evidence="5" type="ORF">CVLEPA_LOCUS3241</name>
</gene>
<feature type="domain" description="NmrA-like" evidence="4">
    <location>
        <begin position="47"/>
        <end position="261"/>
    </location>
</feature>
<dbReference type="InterPro" id="IPR036291">
    <property type="entry name" value="NAD(P)-bd_dom_sf"/>
</dbReference>
<dbReference type="Gene3D" id="3.90.25.10">
    <property type="entry name" value="UDP-galactose 4-epimerase, domain 1"/>
    <property type="match status" value="1"/>
</dbReference>
<evidence type="ECO:0000256" key="2">
    <source>
        <dbReference type="ARBA" id="ARBA00022857"/>
    </source>
</evidence>
<evidence type="ECO:0000256" key="3">
    <source>
        <dbReference type="ARBA" id="ARBA00040296"/>
    </source>
</evidence>
<dbReference type="Pfam" id="PF05368">
    <property type="entry name" value="NmrA"/>
    <property type="match status" value="1"/>
</dbReference>
<comment type="caution">
    <text evidence="5">The sequence shown here is derived from an EMBL/GenBank/DDBJ whole genome shotgun (WGS) entry which is preliminary data.</text>
</comment>
<dbReference type="PANTHER" id="PTHR42748:SF7">
    <property type="entry name" value="NMRA LIKE REDOX SENSOR 1-RELATED"/>
    <property type="match status" value="1"/>
</dbReference>
<keyword evidence="6" id="KW-1185">Reference proteome</keyword>
<dbReference type="InterPro" id="IPR051164">
    <property type="entry name" value="NmrA-like_oxidored"/>
</dbReference>
<comment type="similarity">
    <text evidence="1">Belongs to the NmrA-type oxidoreductase family.</text>
</comment>
<evidence type="ECO:0000256" key="1">
    <source>
        <dbReference type="ARBA" id="ARBA00006328"/>
    </source>
</evidence>
<evidence type="ECO:0000313" key="5">
    <source>
        <dbReference type="EMBL" id="CAK8673442.1"/>
    </source>
</evidence>